<feature type="transmembrane region" description="Helical" evidence="1">
    <location>
        <begin position="144"/>
        <end position="161"/>
    </location>
</feature>
<feature type="domain" description="DUF1468" evidence="2">
    <location>
        <begin position="16"/>
        <end position="168"/>
    </location>
</feature>
<protein>
    <submittedName>
        <fullName evidence="3">Tripartite tricarboxylate transporter TctB family protein</fullName>
    </submittedName>
</protein>
<feature type="transmembrane region" description="Helical" evidence="1">
    <location>
        <begin position="48"/>
        <end position="66"/>
    </location>
</feature>
<sequence length="170" mass="17458">MNQPRKTAVGDLLLAAGALIGAGLLFWGASELPPPRFEPLGSAALPRILGVCITVLALIIAAGAALGGKRHSIQEPDAASDEVAAADASDLSAARPLQTIAVLAALIVYVAALDVFRVPFVLATTILMAALGAFLGVARLRTAITIGITGVLLALAIQFVFERYLYVTIG</sequence>
<accession>A0ABS5RYF7</accession>
<dbReference type="InterPro" id="IPR009936">
    <property type="entry name" value="DUF1468"/>
</dbReference>
<feature type="transmembrane region" description="Helical" evidence="1">
    <location>
        <begin position="96"/>
        <end position="112"/>
    </location>
</feature>
<evidence type="ECO:0000313" key="4">
    <source>
        <dbReference type="Proteomes" id="UP001297272"/>
    </source>
</evidence>
<keyword evidence="1" id="KW-1133">Transmembrane helix</keyword>
<evidence type="ECO:0000256" key="1">
    <source>
        <dbReference type="SAM" id="Phobius"/>
    </source>
</evidence>
<evidence type="ECO:0000313" key="3">
    <source>
        <dbReference type="EMBL" id="MBS9722076.1"/>
    </source>
</evidence>
<feature type="transmembrane region" description="Helical" evidence="1">
    <location>
        <begin position="118"/>
        <end position="137"/>
    </location>
</feature>
<name>A0ABS5RYF7_9HYPH</name>
<keyword evidence="4" id="KW-1185">Reference proteome</keyword>
<organism evidence="3 4">
    <name type="scientific">Tianweitania aestuarii</name>
    <dbReference type="NCBI Taxonomy" id="2814886"/>
    <lineage>
        <taxon>Bacteria</taxon>
        <taxon>Pseudomonadati</taxon>
        <taxon>Pseudomonadota</taxon>
        <taxon>Alphaproteobacteria</taxon>
        <taxon>Hyphomicrobiales</taxon>
        <taxon>Phyllobacteriaceae</taxon>
        <taxon>Tianweitania</taxon>
    </lineage>
</organism>
<feature type="transmembrane region" description="Helical" evidence="1">
    <location>
        <begin position="12"/>
        <end position="28"/>
    </location>
</feature>
<dbReference type="Pfam" id="PF07331">
    <property type="entry name" value="TctB"/>
    <property type="match status" value="1"/>
</dbReference>
<dbReference type="EMBL" id="JAFMNX010000004">
    <property type="protein sequence ID" value="MBS9722076.1"/>
    <property type="molecule type" value="Genomic_DNA"/>
</dbReference>
<reference evidence="3 4" key="1">
    <citation type="submission" date="2021-03" db="EMBL/GenBank/DDBJ databases">
        <title>Tianweitania aestuarii sp. nov., isolated from a tidal flat.</title>
        <authorList>
            <person name="Park S."/>
            <person name="Yoon J.-H."/>
        </authorList>
    </citation>
    <scope>NUCLEOTIDE SEQUENCE [LARGE SCALE GENOMIC DNA]</scope>
    <source>
        <strain evidence="3 4">BSSL-BM11</strain>
    </source>
</reference>
<gene>
    <name evidence="3" type="ORF">JYU29_15390</name>
</gene>
<proteinExistence type="predicted"/>
<comment type="caution">
    <text evidence="3">The sequence shown here is derived from an EMBL/GenBank/DDBJ whole genome shotgun (WGS) entry which is preliminary data.</text>
</comment>
<evidence type="ECO:0000259" key="2">
    <source>
        <dbReference type="Pfam" id="PF07331"/>
    </source>
</evidence>
<dbReference type="RefSeq" id="WP_213985731.1">
    <property type="nucleotide sequence ID" value="NZ_JAFMNX010000004.1"/>
</dbReference>
<keyword evidence="1" id="KW-0812">Transmembrane</keyword>
<keyword evidence="1" id="KW-0472">Membrane</keyword>
<dbReference type="Proteomes" id="UP001297272">
    <property type="component" value="Unassembled WGS sequence"/>
</dbReference>